<comment type="caution">
    <text evidence="1">The sequence shown here is derived from an EMBL/GenBank/DDBJ whole genome shotgun (WGS) entry which is preliminary data.</text>
</comment>
<dbReference type="Proteomes" id="UP001163828">
    <property type="component" value="Unassembled WGS sequence"/>
</dbReference>
<dbReference type="EMBL" id="MU791128">
    <property type="protein sequence ID" value="KAJ3991175.1"/>
    <property type="molecule type" value="Genomic_DNA"/>
</dbReference>
<sequence>VKICRVMAKYHADQGNVGAARFWDSTLQALNDLQVAGMSDKEEMLDEEGKKVTRVYSPAWQKPTFDELFDQVDVAPSSNATLFNAAGRPRTTRIRSHPTVKRMPPQSLPASYFREGYVQIIRADSAQPR</sequence>
<accession>A0ABQ8PXN8</accession>
<protein>
    <submittedName>
        <fullName evidence="1">Uncharacterized protein</fullName>
    </submittedName>
</protein>
<feature type="non-terminal residue" evidence="1">
    <location>
        <position position="1"/>
    </location>
</feature>
<proteinExistence type="predicted"/>
<organism evidence="1 2">
    <name type="scientific">Lentinula boryana</name>
    <dbReference type="NCBI Taxonomy" id="40481"/>
    <lineage>
        <taxon>Eukaryota</taxon>
        <taxon>Fungi</taxon>
        <taxon>Dikarya</taxon>
        <taxon>Basidiomycota</taxon>
        <taxon>Agaricomycotina</taxon>
        <taxon>Agaricomycetes</taxon>
        <taxon>Agaricomycetidae</taxon>
        <taxon>Agaricales</taxon>
        <taxon>Marasmiineae</taxon>
        <taxon>Omphalotaceae</taxon>
        <taxon>Lentinula</taxon>
    </lineage>
</organism>
<evidence type="ECO:0000313" key="1">
    <source>
        <dbReference type="EMBL" id="KAJ3991175.1"/>
    </source>
</evidence>
<gene>
    <name evidence="1" type="ORF">F5050DRAFT_1581856</name>
</gene>
<evidence type="ECO:0000313" key="2">
    <source>
        <dbReference type="Proteomes" id="UP001163828"/>
    </source>
</evidence>
<name>A0ABQ8PXN8_9AGAR</name>
<keyword evidence="2" id="KW-1185">Reference proteome</keyword>
<reference evidence="1" key="1">
    <citation type="submission" date="2022-08" db="EMBL/GenBank/DDBJ databases">
        <authorList>
            <consortium name="DOE Joint Genome Institute"/>
            <person name="Min B."/>
            <person name="Riley R."/>
            <person name="Sierra-Patev S."/>
            <person name="Naranjo-Ortiz M."/>
            <person name="Looney B."/>
            <person name="Konkel Z."/>
            <person name="Slot J.C."/>
            <person name="Sakamoto Y."/>
            <person name="Steenwyk J.L."/>
            <person name="Rokas A."/>
            <person name="Carro J."/>
            <person name="Camarero S."/>
            <person name="Ferreira P."/>
            <person name="Molpeceres G."/>
            <person name="Ruiz-Duenas F.J."/>
            <person name="Serrano A."/>
            <person name="Henrissat B."/>
            <person name="Drula E."/>
            <person name="Hughes K.W."/>
            <person name="Mata J.L."/>
            <person name="Ishikawa N.K."/>
            <person name="Vargas-Isla R."/>
            <person name="Ushijima S."/>
            <person name="Smith C.A."/>
            <person name="Ahrendt S."/>
            <person name="Andreopoulos W."/>
            <person name="He G."/>
            <person name="Labutti K."/>
            <person name="Lipzen A."/>
            <person name="Ng V."/>
            <person name="Sandor L."/>
            <person name="Barry K."/>
            <person name="Martinez A.T."/>
            <person name="Xiao Y."/>
            <person name="Gibbons J.G."/>
            <person name="Terashima K."/>
            <person name="Hibbett D.S."/>
            <person name="Grigoriev I.V."/>
        </authorList>
    </citation>
    <scope>NUCLEOTIDE SEQUENCE</scope>
    <source>
        <strain evidence="1">TFB10827</strain>
    </source>
</reference>